<reference evidence="3 4" key="1">
    <citation type="journal article" date="2020" name="Microb. Ecol.">
        <title>Ecogenomics of the Marine Benthic Filamentous Cyanobacterium Adonisia.</title>
        <authorList>
            <person name="Walter J.M."/>
            <person name="Coutinho F.H."/>
            <person name="Leomil L."/>
            <person name="Hargreaves P.I."/>
            <person name="Campeao M.E."/>
            <person name="Vieira V.V."/>
            <person name="Silva B.S."/>
            <person name="Fistarol G.O."/>
            <person name="Salomon P.S."/>
            <person name="Sawabe T."/>
            <person name="Mino S."/>
            <person name="Hosokawa M."/>
            <person name="Miyashita H."/>
            <person name="Maruyama F."/>
            <person name="van Verk M.C."/>
            <person name="Dutilh B.E."/>
            <person name="Thompson C.C."/>
            <person name="Thompson F.L."/>
        </authorList>
    </citation>
    <scope>NUCLEOTIDE SEQUENCE [LARGE SCALE GENOMIC DNA]</scope>
    <source>
        <strain evidence="3 4">CCMR0081</strain>
    </source>
</reference>
<organism evidence="3 4">
    <name type="scientific">Adonisia turfae CCMR0081</name>
    <dbReference type="NCBI Taxonomy" id="2292702"/>
    <lineage>
        <taxon>Bacteria</taxon>
        <taxon>Bacillati</taxon>
        <taxon>Cyanobacteriota</taxon>
        <taxon>Adonisia</taxon>
        <taxon>Adonisia turfae</taxon>
    </lineage>
</organism>
<dbReference type="GO" id="GO:0051607">
    <property type="term" value="P:defense response to virus"/>
    <property type="evidence" value="ECO:0007669"/>
    <property type="project" value="UniProtKB-KW"/>
</dbReference>
<keyword evidence="1" id="KW-0051">Antiviral defense</keyword>
<evidence type="ECO:0000259" key="2">
    <source>
        <dbReference type="Pfam" id="PF03787"/>
    </source>
</evidence>
<accession>A0A6M0RTM9</accession>
<sequence length="430" mass="47516">MNRIELTITAKSPLAIGRKKPGGSVSEVERYIPGSVLRGAIAGKILSLKGDEPIEDNDDFSQLFTSDKPAIFQNAYSAVAQITADELSVVDAPVWVVPATAVSAKTGGGFLSGDNSGVFDTLIDRFLAENVGYPYEPTDPSADNGNNQVDTVSGFYSYQDKQHFAHTVTTRFLTRVGINRRRAVAEDQILYSPEVINESFLTNRRTQSPHWEPIVFRGSVLVPNKDLANRLIEFINSQSFRLGSSGSRGLGKVTIDAKETSIEQDLDTRLDSFNTAVTSRWQNCWSILSNPDIRSPLTDTEGNNLTFFSVSLQSEAILTEQWRRTTVISPAMLEQLSYAPDNASVKPCGVYSSYGYRSGWNSAWGLMKDQELVTNKGSTYLFSTTASQQEWLEALSHIETNGIGERTAEGYGQVRVCHEFHHQAMREELA</sequence>
<comment type="caution">
    <text evidence="3">The sequence shown here is derived from an EMBL/GenBank/DDBJ whole genome shotgun (WGS) entry which is preliminary data.</text>
</comment>
<dbReference type="RefSeq" id="WP_163702069.1">
    <property type="nucleotide sequence ID" value="NZ_QXHD01000004.1"/>
</dbReference>
<keyword evidence="4" id="KW-1185">Reference proteome</keyword>
<proteinExistence type="predicted"/>
<gene>
    <name evidence="3" type="primary">csx10</name>
    <name evidence="3" type="ORF">DXZ20_26465</name>
</gene>
<dbReference type="InterPro" id="IPR005537">
    <property type="entry name" value="RAMP_III_fam"/>
</dbReference>
<dbReference type="AlphaFoldDB" id="A0A6M0RTM9"/>
<dbReference type="Pfam" id="PF03787">
    <property type="entry name" value="RAMPs"/>
    <property type="match status" value="1"/>
</dbReference>
<dbReference type="EMBL" id="QXHD01000004">
    <property type="protein sequence ID" value="NEZ59123.1"/>
    <property type="molecule type" value="Genomic_DNA"/>
</dbReference>
<feature type="domain" description="CRISPR type III-associated protein" evidence="2">
    <location>
        <begin position="7"/>
        <end position="253"/>
    </location>
</feature>
<evidence type="ECO:0000256" key="1">
    <source>
        <dbReference type="ARBA" id="ARBA00023118"/>
    </source>
</evidence>
<dbReference type="NCBIfam" id="TIGR02674">
    <property type="entry name" value="cas_cyan_RAMP_2"/>
    <property type="match status" value="1"/>
</dbReference>
<dbReference type="Proteomes" id="UP000481033">
    <property type="component" value="Unassembled WGS sequence"/>
</dbReference>
<name>A0A6M0RTM9_9CYAN</name>
<evidence type="ECO:0000313" key="4">
    <source>
        <dbReference type="Proteomes" id="UP000481033"/>
    </source>
</evidence>
<evidence type="ECO:0000313" key="3">
    <source>
        <dbReference type="EMBL" id="NEZ59123.1"/>
    </source>
</evidence>
<dbReference type="InterPro" id="IPR013490">
    <property type="entry name" value="CRISPR-assoc_RAMP_Csx10"/>
</dbReference>
<protein>
    <submittedName>
        <fullName evidence="3">CRISPR-associated RAMP protein Csx10</fullName>
    </submittedName>
</protein>